<sequence length="294" mass="33252">MIKRIQLIQASIKLKKTGEFIVAIAMTNRSVFKEDLLPSAMQSTVVTLPEFTEVQVIVRVPKRSGPPTEWTARQDGASDGDSSNPKDENKHTIKLLVDMQQADPVHNDQTRDGDATDSGADRNAREPKRFDTLMVKPSGTNIIKRLHGSRHATFAILFSGLRRSGIVDDIAKDMDWLAEYRKFASMPSVPSPHPYQVIMPKAFVSRFTWGHLIPNNAYWVLPVIIKMICLRRDMGGPVDYADNEDRLIGDDIPPNAHHVRDLRHPGRVRRKHNLRFMQLLTEMERTTRGTLTGA</sequence>
<organism evidence="2 3">
    <name type="scientific">Aspergillus felis</name>
    <dbReference type="NCBI Taxonomy" id="1287682"/>
    <lineage>
        <taxon>Eukaryota</taxon>
        <taxon>Fungi</taxon>
        <taxon>Dikarya</taxon>
        <taxon>Ascomycota</taxon>
        <taxon>Pezizomycotina</taxon>
        <taxon>Eurotiomycetes</taxon>
        <taxon>Eurotiomycetidae</taxon>
        <taxon>Eurotiales</taxon>
        <taxon>Aspergillaceae</taxon>
        <taxon>Aspergillus</taxon>
        <taxon>Aspergillus subgen. Fumigati</taxon>
    </lineage>
</organism>
<proteinExistence type="predicted"/>
<reference evidence="2" key="1">
    <citation type="submission" date="2020-06" db="EMBL/GenBank/DDBJ databases">
        <title>Draft genome sequences of strains closely related to Aspergillus parafelis and Aspergillus hiratsukae.</title>
        <authorList>
            <person name="Dos Santos R.A.C."/>
            <person name="Rivero-Menendez O."/>
            <person name="Steenwyk J.L."/>
            <person name="Mead M.E."/>
            <person name="Goldman G.H."/>
            <person name="Alastruey-Izquierdo A."/>
            <person name="Rokas A."/>
        </authorList>
    </citation>
    <scope>NUCLEOTIDE SEQUENCE</scope>
    <source>
        <strain evidence="2">CNM-CM7691</strain>
    </source>
</reference>
<evidence type="ECO:0000313" key="3">
    <source>
        <dbReference type="Proteomes" id="UP000641853"/>
    </source>
</evidence>
<dbReference type="AlphaFoldDB" id="A0A8H6R0G5"/>
<protein>
    <submittedName>
        <fullName evidence="2">Uncharacterized protein</fullName>
    </submittedName>
</protein>
<accession>A0A8H6R0G5</accession>
<feature type="compositionally biased region" description="Basic and acidic residues" evidence="1">
    <location>
        <begin position="105"/>
        <end position="129"/>
    </location>
</feature>
<keyword evidence="3" id="KW-1185">Reference proteome</keyword>
<comment type="caution">
    <text evidence="2">The sequence shown here is derived from an EMBL/GenBank/DDBJ whole genome shotgun (WGS) entry which is preliminary data.</text>
</comment>
<dbReference type="EMBL" id="JACBAG010001776">
    <property type="protein sequence ID" value="KAF7182486.1"/>
    <property type="molecule type" value="Genomic_DNA"/>
</dbReference>
<name>A0A8H6R0G5_9EURO</name>
<gene>
    <name evidence="2" type="ORF">CNMCM7691_002056</name>
</gene>
<feature type="region of interest" description="Disordered" evidence="1">
    <location>
        <begin position="63"/>
        <end position="88"/>
    </location>
</feature>
<dbReference type="Proteomes" id="UP000641853">
    <property type="component" value="Unassembled WGS sequence"/>
</dbReference>
<evidence type="ECO:0000256" key="1">
    <source>
        <dbReference type="SAM" id="MobiDB-lite"/>
    </source>
</evidence>
<feature type="region of interest" description="Disordered" evidence="1">
    <location>
        <begin position="101"/>
        <end position="129"/>
    </location>
</feature>
<evidence type="ECO:0000313" key="2">
    <source>
        <dbReference type="EMBL" id="KAF7182486.1"/>
    </source>
</evidence>